<dbReference type="Pfam" id="PF21716">
    <property type="entry name" value="dnstrm_HI1420"/>
    <property type="match status" value="1"/>
</dbReference>
<gene>
    <name evidence="1" type="ORF">H8R02_16475</name>
</gene>
<evidence type="ECO:0000313" key="1">
    <source>
        <dbReference type="EMBL" id="MBC5766065.1"/>
    </source>
</evidence>
<dbReference type="SUPFAM" id="SSF47413">
    <property type="entry name" value="lambda repressor-like DNA-binding domains"/>
    <property type="match status" value="1"/>
</dbReference>
<sequence>MAEKISDYNAAEYLKTPEDVAAYLELCFEEAQGDPAVIAAALGTAARASGMSQVAREAGLTREGLYKALSADGNPSLSTIVKVLAALGLRMAVEPRRV</sequence>
<dbReference type="Gene3D" id="1.10.260.40">
    <property type="entry name" value="lambda repressor-like DNA-binding domains"/>
    <property type="match status" value="1"/>
</dbReference>
<keyword evidence="2" id="KW-1185">Reference proteome</keyword>
<dbReference type="PANTHER" id="PTHR40275">
    <property type="entry name" value="SSL7038 PROTEIN"/>
    <property type="match status" value="1"/>
</dbReference>
<dbReference type="EMBL" id="JACORU010000006">
    <property type="protein sequence ID" value="MBC5766065.1"/>
    <property type="molecule type" value="Genomic_DNA"/>
</dbReference>
<dbReference type="PANTHER" id="PTHR40275:SF1">
    <property type="entry name" value="SSL7038 PROTEIN"/>
    <property type="match status" value="1"/>
</dbReference>
<dbReference type="GO" id="GO:0003677">
    <property type="term" value="F:DNA binding"/>
    <property type="evidence" value="ECO:0007669"/>
    <property type="project" value="InterPro"/>
</dbReference>
<accession>A0A923M8Q2</accession>
<reference evidence="1" key="1">
    <citation type="submission" date="2020-08" db="EMBL/GenBank/DDBJ databases">
        <title>Ramlibacter sp. GTP1 16S ribosomal RNA gene genome sequencing and assembly.</title>
        <authorList>
            <person name="Kang M."/>
        </authorList>
    </citation>
    <scope>NUCLEOTIDE SEQUENCE</scope>
    <source>
        <strain evidence="1">GTP1</strain>
    </source>
</reference>
<comment type="caution">
    <text evidence="1">The sequence shown here is derived from an EMBL/GenBank/DDBJ whole genome shotgun (WGS) entry which is preliminary data.</text>
</comment>
<organism evidence="1 2">
    <name type="scientific">Ramlibacter albus</name>
    <dbReference type="NCBI Taxonomy" id="2079448"/>
    <lineage>
        <taxon>Bacteria</taxon>
        <taxon>Pseudomonadati</taxon>
        <taxon>Pseudomonadota</taxon>
        <taxon>Betaproteobacteria</taxon>
        <taxon>Burkholderiales</taxon>
        <taxon>Comamonadaceae</taxon>
        <taxon>Ramlibacter</taxon>
    </lineage>
</organism>
<dbReference type="InterPro" id="IPR001387">
    <property type="entry name" value="Cro/C1-type_HTH"/>
</dbReference>
<evidence type="ECO:0000313" key="2">
    <source>
        <dbReference type="Proteomes" id="UP000596827"/>
    </source>
</evidence>
<proteinExistence type="predicted"/>
<protein>
    <submittedName>
        <fullName evidence="1">Addiction module antidote protein</fullName>
    </submittedName>
</protein>
<dbReference type="AlphaFoldDB" id="A0A923M8Q2"/>
<dbReference type="NCBIfam" id="TIGR02684">
    <property type="entry name" value="dnstrm_HI1420"/>
    <property type="match status" value="1"/>
</dbReference>
<dbReference type="CDD" id="cd00093">
    <property type="entry name" value="HTH_XRE"/>
    <property type="match status" value="1"/>
</dbReference>
<dbReference type="InterPro" id="IPR014057">
    <property type="entry name" value="HI1420"/>
</dbReference>
<dbReference type="Proteomes" id="UP000596827">
    <property type="component" value="Unassembled WGS sequence"/>
</dbReference>
<name>A0A923M8Q2_9BURK</name>
<dbReference type="InterPro" id="IPR010982">
    <property type="entry name" value="Lambda_DNA-bd_dom_sf"/>
</dbReference>
<dbReference type="RefSeq" id="WP_187082548.1">
    <property type="nucleotide sequence ID" value="NZ_JACORU010000006.1"/>
</dbReference>